<keyword evidence="1" id="KW-0812">Transmembrane</keyword>
<dbReference type="AlphaFoldDB" id="A0A6J7MP19"/>
<dbReference type="InterPro" id="IPR010539">
    <property type="entry name" value="BaxI_1-like"/>
</dbReference>
<keyword evidence="1" id="KW-0472">Membrane</keyword>
<feature type="transmembrane region" description="Helical" evidence="1">
    <location>
        <begin position="143"/>
        <end position="164"/>
    </location>
</feature>
<accession>A0A6J7MP19</accession>
<feature type="transmembrane region" description="Helical" evidence="1">
    <location>
        <begin position="249"/>
        <end position="270"/>
    </location>
</feature>
<reference evidence="3" key="1">
    <citation type="submission" date="2020-05" db="EMBL/GenBank/DDBJ databases">
        <authorList>
            <person name="Chiriac C."/>
            <person name="Salcher M."/>
            <person name="Ghai R."/>
            <person name="Kavagutti S V."/>
        </authorList>
    </citation>
    <scope>NUCLEOTIDE SEQUENCE</scope>
</reference>
<evidence type="ECO:0000256" key="1">
    <source>
        <dbReference type="SAM" id="Phobius"/>
    </source>
</evidence>
<evidence type="ECO:0000313" key="2">
    <source>
        <dbReference type="EMBL" id="CAB4589421.1"/>
    </source>
</evidence>
<gene>
    <name evidence="2" type="ORF">UFOPK1791_00473</name>
    <name evidence="3" type="ORF">UFOPK3948_00700</name>
</gene>
<organism evidence="3">
    <name type="scientific">freshwater metagenome</name>
    <dbReference type="NCBI Taxonomy" id="449393"/>
    <lineage>
        <taxon>unclassified sequences</taxon>
        <taxon>metagenomes</taxon>
        <taxon>ecological metagenomes</taxon>
    </lineage>
</organism>
<sequence length="276" mass="29173">MWVPPTEREVMQSSNPVLGRAFNQRGYAAMDTTTTSDVSADQLERTFNAPAASSMRTGRMTIDDVITRTGILFAVLVAVGAVAWTSNLGGGALMLGVFGGFILAMVISFGKTVRPPLVIAYAALEGLALGVISHIYNEIYSGIVVQAVVATLAAFTGVLFAYKSGRVRATPKFQRALMGAAIGYLILGIASLIGGAFFNLGNGAGLYGLSSVGPLLAIAGVAIASFFLVLDFDQIEKGIRAGAPEEQSWIAAFGLMVTIVWLYLEVLRLISILRRD</sequence>
<keyword evidence="1" id="KW-1133">Transmembrane helix</keyword>
<feature type="transmembrane region" description="Helical" evidence="1">
    <location>
        <begin position="90"/>
        <end position="110"/>
    </location>
</feature>
<feature type="transmembrane region" description="Helical" evidence="1">
    <location>
        <begin position="176"/>
        <end position="198"/>
    </location>
</feature>
<dbReference type="Pfam" id="PF12811">
    <property type="entry name" value="BaxI_1"/>
    <property type="match status" value="1"/>
</dbReference>
<dbReference type="PIRSF" id="PIRSF009160">
    <property type="entry name" value="UCP009160"/>
    <property type="match status" value="1"/>
</dbReference>
<name>A0A6J7MP19_9ZZZZ</name>
<protein>
    <submittedName>
        <fullName evidence="3">Unannotated protein</fullName>
    </submittedName>
</protein>
<dbReference type="EMBL" id="CAEZUF010000032">
    <property type="protein sequence ID" value="CAB4589421.1"/>
    <property type="molecule type" value="Genomic_DNA"/>
</dbReference>
<proteinExistence type="predicted"/>
<feature type="transmembrane region" description="Helical" evidence="1">
    <location>
        <begin position="65"/>
        <end position="84"/>
    </location>
</feature>
<dbReference type="PANTHER" id="PTHR41282:SF1">
    <property type="entry name" value="CONSERVED TRANSMEMBRANE PROTEIN-RELATED"/>
    <property type="match status" value="1"/>
</dbReference>
<dbReference type="PANTHER" id="PTHR41282">
    <property type="entry name" value="CONSERVED TRANSMEMBRANE PROTEIN-RELATED"/>
    <property type="match status" value="1"/>
</dbReference>
<feature type="transmembrane region" description="Helical" evidence="1">
    <location>
        <begin position="117"/>
        <end position="137"/>
    </location>
</feature>
<feature type="transmembrane region" description="Helical" evidence="1">
    <location>
        <begin position="204"/>
        <end position="229"/>
    </location>
</feature>
<dbReference type="EMBL" id="CAFBOI010000076">
    <property type="protein sequence ID" value="CAB4980193.1"/>
    <property type="molecule type" value="Genomic_DNA"/>
</dbReference>
<evidence type="ECO:0000313" key="3">
    <source>
        <dbReference type="EMBL" id="CAB4980193.1"/>
    </source>
</evidence>